<keyword evidence="5" id="KW-1185">Reference proteome</keyword>
<dbReference type="AlphaFoldDB" id="A0AAD8TU81"/>
<dbReference type="InterPro" id="IPR036875">
    <property type="entry name" value="Znf_CCHC_sf"/>
</dbReference>
<feature type="compositionally biased region" description="Gly residues" evidence="2">
    <location>
        <begin position="584"/>
        <end position="596"/>
    </location>
</feature>
<comment type="caution">
    <text evidence="4">The sequence shown here is derived from an EMBL/GenBank/DDBJ whole genome shotgun (WGS) entry which is preliminary data.</text>
</comment>
<keyword evidence="1" id="KW-0863">Zinc-finger</keyword>
<keyword evidence="1" id="KW-0862">Zinc</keyword>
<gene>
    <name evidence="4" type="ORF">QYE76_008926</name>
</gene>
<feature type="domain" description="CCHC-type" evidence="3">
    <location>
        <begin position="613"/>
        <end position="626"/>
    </location>
</feature>
<dbReference type="PROSITE" id="PS50158">
    <property type="entry name" value="ZF_CCHC"/>
    <property type="match status" value="1"/>
</dbReference>
<feature type="compositionally biased region" description="Low complexity" evidence="2">
    <location>
        <begin position="283"/>
        <end position="294"/>
    </location>
</feature>
<evidence type="ECO:0000256" key="2">
    <source>
        <dbReference type="SAM" id="MobiDB-lite"/>
    </source>
</evidence>
<evidence type="ECO:0000313" key="5">
    <source>
        <dbReference type="Proteomes" id="UP001231189"/>
    </source>
</evidence>
<organism evidence="4 5">
    <name type="scientific">Lolium multiflorum</name>
    <name type="common">Italian ryegrass</name>
    <name type="synonym">Lolium perenne subsp. multiflorum</name>
    <dbReference type="NCBI Taxonomy" id="4521"/>
    <lineage>
        <taxon>Eukaryota</taxon>
        <taxon>Viridiplantae</taxon>
        <taxon>Streptophyta</taxon>
        <taxon>Embryophyta</taxon>
        <taxon>Tracheophyta</taxon>
        <taxon>Spermatophyta</taxon>
        <taxon>Magnoliopsida</taxon>
        <taxon>Liliopsida</taxon>
        <taxon>Poales</taxon>
        <taxon>Poaceae</taxon>
        <taxon>BOP clade</taxon>
        <taxon>Pooideae</taxon>
        <taxon>Poodae</taxon>
        <taxon>Poeae</taxon>
        <taxon>Poeae Chloroplast Group 2 (Poeae type)</taxon>
        <taxon>Loliodinae</taxon>
        <taxon>Loliinae</taxon>
        <taxon>Lolium</taxon>
    </lineage>
</organism>
<accession>A0AAD8TU81</accession>
<evidence type="ECO:0000259" key="3">
    <source>
        <dbReference type="PROSITE" id="PS50158"/>
    </source>
</evidence>
<dbReference type="PANTHER" id="PTHR47481">
    <property type="match status" value="1"/>
</dbReference>
<evidence type="ECO:0000313" key="4">
    <source>
        <dbReference type="EMBL" id="KAK1692229.1"/>
    </source>
</evidence>
<feature type="compositionally biased region" description="Gly residues" evidence="2">
    <location>
        <begin position="239"/>
        <end position="248"/>
    </location>
</feature>
<feature type="region of interest" description="Disordered" evidence="2">
    <location>
        <begin position="239"/>
        <end position="303"/>
    </location>
</feature>
<keyword evidence="1" id="KW-0479">Metal-binding</keyword>
<dbReference type="Proteomes" id="UP001231189">
    <property type="component" value="Unassembled WGS sequence"/>
</dbReference>
<protein>
    <recommendedName>
        <fullName evidence="3">CCHC-type domain-containing protein</fullName>
    </recommendedName>
</protein>
<dbReference type="SUPFAM" id="SSF57756">
    <property type="entry name" value="Retrovirus zinc finger-like domains"/>
    <property type="match status" value="1"/>
</dbReference>
<feature type="region of interest" description="Disordered" evidence="2">
    <location>
        <begin position="537"/>
        <end position="604"/>
    </location>
</feature>
<dbReference type="GO" id="GO:0003676">
    <property type="term" value="F:nucleic acid binding"/>
    <property type="evidence" value="ECO:0007669"/>
    <property type="project" value="InterPro"/>
</dbReference>
<reference evidence="4" key="1">
    <citation type="submission" date="2023-07" db="EMBL/GenBank/DDBJ databases">
        <title>A chromosome-level genome assembly of Lolium multiflorum.</title>
        <authorList>
            <person name="Chen Y."/>
            <person name="Copetti D."/>
            <person name="Kolliker R."/>
            <person name="Studer B."/>
        </authorList>
    </citation>
    <scope>NUCLEOTIDE SEQUENCE</scope>
    <source>
        <strain evidence="4">02402/16</strain>
        <tissue evidence="4">Leaf</tissue>
    </source>
</reference>
<evidence type="ECO:0000256" key="1">
    <source>
        <dbReference type="PROSITE-ProRule" id="PRU00047"/>
    </source>
</evidence>
<feature type="compositionally biased region" description="Basic and acidic residues" evidence="2">
    <location>
        <begin position="564"/>
        <end position="580"/>
    </location>
</feature>
<dbReference type="InterPro" id="IPR001878">
    <property type="entry name" value="Znf_CCHC"/>
</dbReference>
<name>A0AAD8TU81_LOLMU</name>
<proteinExistence type="predicted"/>
<dbReference type="EMBL" id="JAUUTY010000001">
    <property type="protein sequence ID" value="KAK1692229.1"/>
    <property type="molecule type" value="Genomic_DNA"/>
</dbReference>
<dbReference type="GO" id="GO:0008270">
    <property type="term" value="F:zinc ion binding"/>
    <property type="evidence" value="ECO:0007669"/>
    <property type="project" value="UniProtKB-KW"/>
</dbReference>
<dbReference type="Pfam" id="PF14223">
    <property type="entry name" value="Retrotran_gag_2"/>
    <property type="match status" value="2"/>
</dbReference>
<sequence length="763" mass="83486">MASSSDAPAGNPFDQSVQEKLTRENFLVWKAVVLPAVRGARLFGYLDGSVKAPPEEIFVEKEESGKKVTVKMENPAFVAWNKRDQQVLSYLLTSISREVLVQISEHETAHVAWSAIQAMYASQSRSRIIGLRRALNDLKKREMSAAVYFNKLKGLTDELAMAGKKLEEHHIINAVLNGLDEQYNPLVEAISARLIATGISLSEVYAMLLASERLEAQSADAGGGGYSVNLASRGGYNGQRGGHGGYRGGANSHRGSYDGGRGNQGQNTYDGGRGNNSGGGRQQYGYGQYNNNSYGGRGQGNRTRYAGPIASTVALRRLVDSMATSSNSATIALGTPPSDKLTRANFPGWRAQVLPAIRGARLLGYLTGAVAAPPEELAVTSDKDGADQAPKMVPNPAYDNWIAQDQIVLSYLLQSLSHEVLPHVHRIEHAAGVWQALEEMFVSQSEAKITNLRTSLANTKKLNMTTATYLTKMQGFVDELAMAGCPVSTREHVSFVLAGLGGSYNALVAALGVQTSPISLSHLYAQIDAYDNRQEMLRGSSDPDFETSANAAQRQRRRRPNQNRGDRRDDRRPERRDDRAPSYGRGGGRAPPGGGRGHGRGRRRTTPWVDVTCQICNREGHKAKDCWYRWQDEDDDSDDDKEAHIASYGVDTNWYSDTGATNHITSELNNLTVRDHYKGHYRVNTASGQGWPSRLQMLQEVQPQLCDTRDQANAATSDASYGVDTNWYLDTGATDHVTGELDKLAVRDRYSGNEKVHMASGQV</sequence>
<feature type="compositionally biased region" description="Gly residues" evidence="2">
    <location>
        <begin position="271"/>
        <end position="282"/>
    </location>
</feature>
<dbReference type="PANTHER" id="PTHR47481:SF31">
    <property type="entry name" value="OS01G0873500 PROTEIN"/>
    <property type="match status" value="1"/>
</dbReference>